<feature type="transmembrane region" description="Helical" evidence="1">
    <location>
        <begin position="12"/>
        <end position="33"/>
    </location>
</feature>
<gene>
    <name evidence="2" type="ORF">OB236_23850</name>
</gene>
<keyword evidence="1" id="KW-0812">Transmembrane</keyword>
<feature type="transmembrane region" description="Helical" evidence="1">
    <location>
        <begin position="54"/>
        <end position="74"/>
    </location>
</feature>
<reference evidence="2 3" key="1">
    <citation type="submission" date="2022-09" db="EMBL/GenBank/DDBJ databases">
        <authorList>
            <person name="Han X.L."/>
            <person name="Wang Q."/>
            <person name="Lu T."/>
        </authorList>
    </citation>
    <scope>NUCLEOTIDE SEQUENCE [LARGE SCALE GENOMIC DNA]</scope>
    <source>
        <strain evidence="2 3">WQ 127069</strain>
    </source>
</reference>
<evidence type="ECO:0000313" key="3">
    <source>
        <dbReference type="Proteomes" id="UP001652445"/>
    </source>
</evidence>
<name>A0ABT2UKH5_9BACL</name>
<evidence type="ECO:0008006" key="4">
    <source>
        <dbReference type="Google" id="ProtNLM"/>
    </source>
</evidence>
<proteinExistence type="predicted"/>
<dbReference type="EMBL" id="JAOQIO010000094">
    <property type="protein sequence ID" value="MCU6795145.1"/>
    <property type="molecule type" value="Genomic_DNA"/>
</dbReference>
<feature type="transmembrane region" description="Helical" evidence="1">
    <location>
        <begin position="137"/>
        <end position="162"/>
    </location>
</feature>
<evidence type="ECO:0000313" key="2">
    <source>
        <dbReference type="EMBL" id="MCU6795145.1"/>
    </source>
</evidence>
<keyword evidence="1" id="KW-1133">Transmembrane helix</keyword>
<protein>
    <recommendedName>
        <fullName evidence="4">NfeD-like C-terminal domain-containing protein</fullName>
    </recommendedName>
</protein>
<comment type="caution">
    <text evidence="2">The sequence shown here is derived from an EMBL/GenBank/DDBJ whole genome shotgun (WGS) entry which is preliminary data.</text>
</comment>
<evidence type="ECO:0000256" key="1">
    <source>
        <dbReference type="SAM" id="Phobius"/>
    </source>
</evidence>
<feature type="transmembrane region" description="Helical" evidence="1">
    <location>
        <begin position="112"/>
        <end position="131"/>
    </location>
</feature>
<keyword evidence="3" id="KW-1185">Reference proteome</keyword>
<feature type="transmembrane region" description="Helical" evidence="1">
    <location>
        <begin position="80"/>
        <end position="100"/>
    </location>
</feature>
<organism evidence="2 3">
    <name type="scientific">Paenibacillus baimaensis</name>
    <dbReference type="NCBI Taxonomy" id="2982185"/>
    <lineage>
        <taxon>Bacteria</taxon>
        <taxon>Bacillati</taxon>
        <taxon>Bacillota</taxon>
        <taxon>Bacilli</taxon>
        <taxon>Bacillales</taxon>
        <taxon>Paenibacillaceae</taxon>
        <taxon>Paenibacillus</taxon>
    </lineage>
</organism>
<dbReference type="RefSeq" id="WP_262686195.1">
    <property type="nucleotide sequence ID" value="NZ_JAOQIO010000094.1"/>
</dbReference>
<sequence length="238" mass="27856">MAFFTDPAMIKIMIPLLATFIIIPIIRKTYSLIEVSSEFENFIRMTNASRFNKPFFLTLAVGLVVFIISIFIYLSFKLEFVIFYCSFVIIVTVAIFLPNFNKNDFLKDERILACLLIIIFFGVNPFLLFMTEDFSDILRLISRISIGSIIYSILLILLFNLFRSILRRKQRKKNYKLIFILKNNVIIEGTVISITKQGDYIININRIENEEPSILYNKSTAEVYLNKSEIQRIIFHKP</sequence>
<keyword evidence="1" id="KW-0472">Membrane</keyword>
<accession>A0ABT2UKH5</accession>
<dbReference type="Proteomes" id="UP001652445">
    <property type="component" value="Unassembled WGS sequence"/>
</dbReference>